<comment type="caution">
    <text evidence="1">The sequence shown here is derived from an EMBL/GenBank/DDBJ whole genome shotgun (WGS) entry which is preliminary data.</text>
</comment>
<sequence>MGFRPGKTFLPITPLQVSLSFPRWALKFPSRTTESLGGALCSTADRDAKKVGYSALIDSQRPVPDLKAQGCDPLIHCASQLSVKEQGKKNAAIDLEPGIT</sequence>
<organism evidence="1 2">
    <name type="scientific">Ataeniobius toweri</name>
    <dbReference type="NCBI Taxonomy" id="208326"/>
    <lineage>
        <taxon>Eukaryota</taxon>
        <taxon>Metazoa</taxon>
        <taxon>Chordata</taxon>
        <taxon>Craniata</taxon>
        <taxon>Vertebrata</taxon>
        <taxon>Euteleostomi</taxon>
        <taxon>Actinopterygii</taxon>
        <taxon>Neopterygii</taxon>
        <taxon>Teleostei</taxon>
        <taxon>Neoteleostei</taxon>
        <taxon>Acanthomorphata</taxon>
        <taxon>Ovalentaria</taxon>
        <taxon>Atherinomorphae</taxon>
        <taxon>Cyprinodontiformes</taxon>
        <taxon>Goodeidae</taxon>
        <taxon>Ataeniobius</taxon>
    </lineage>
</organism>
<keyword evidence="2" id="KW-1185">Reference proteome</keyword>
<gene>
    <name evidence="1" type="ORF">ATANTOWER_029133</name>
</gene>
<evidence type="ECO:0000313" key="2">
    <source>
        <dbReference type="Proteomes" id="UP001345963"/>
    </source>
</evidence>
<name>A0ABU7BCQ7_9TELE</name>
<dbReference type="Proteomes" id="UP001345963">
    <property type="component" value="Unassembled WGS sequence"/>
</dbReference>
<protein>
    <submittedName>
        <fullName evidence="1">Uncharacterized protein</fullName>
    </submittedName>
</protein>
<reference evidence="1 2" key="1">
    <citation type="submission" date="2021-07" db="EMBL/GenBank/DDBJ databases">
        <authorList>
            <person name="Palmer J.M."/>
        </authorList>
    </citation>
    <scope>NUCLEOTIDE SEQUENCE [LARGE SCALE GENOMIC DNA]</scope>
    <source>
        <strain evidence="1 2">AT_MEX2019</strain>
        <tissue evidence="1">Muscle</tissue>
    </source>
</reference>
<accession>A0ABU7BCQ7</accession>
<proteinExistence type="predicted"/>
<evidence type="ECO:0000313" key="1">
    <source>
        <dbReference type="EMBL" id="MED6248216.1"/>
    </source>
</evidence>
<dbReference type="EMBL" id="JAHUTI010049920">
    <property type="protein sequence ID" value="MED6248216.1"/>
    <property type="molecule type" value="Genomic_DNA"/>
</dbReference>